<dbReference type="GO" id="GO:0005198">
    <property type="term" value="F:structural molecule activity"/>
    <property type="evidence" value="ECO:0007669"/>
    <property type="project" value="InterPro"/>
</dbReference>
<dbReference type="InterPro" id="IPR006429">
    <property type="entry name" value="Phage_lambda_portal"/>
</dbReference>
<comment type="caution">
    <text evidence="2">The sequence shown here is derived from an EMBL/GenBank/DDBJ whole genome shotgun (WGS) entry which is preliminary data.</text>
</comment>
<dbReference type="NCBIfam" id="TIGR01539">
    <property type="entry name" value="portal_lambda"/>
    <property type="match status" value="1"/>
</dbReference>
<sequence>MGRLDRLVEMISPSTALKREKAMTEITRQRAVREVFNQGYGDHGASRRKKSLVSWNPVAGDAEEDIQDNLEALRPRARDLFMGGSLANGSIKTLRTNIIGTGLRLKPNFDADFLRLSEEEAGNLKRQIEREFALWADSKDCDATGLHNFYELQQLAFLSWMMSGDTFALLPLLPRKHATYDLRIRLLEADRCSSPTTKSASMNNKLSSGVEVDEDGMIVSYWFSNKHPGSSIATAMDWQKVDVVGVESGRRNVLHLMEAERPEQRRGVPILAPVIESLKQLERYTEAELMAAVISGMFTVFIESESEDPDEFGLGSSTNLEDNPTGEPVPQIDEGDLQLGNGAVQFLRPGEKANIANPGRPNALFDPFVTSILRQVGASLEIPYELLLKHFTASYSASRAAMLEAWKMFRMRRSWMAADFCQPIYEEWFAEAVIKGRINAPGVFDDPLLFKSYTRADWHGPSQGQLDPVKEANAAVIRVTNGYSTNQREAAELTGTEYESNIRQLAYEKRIREQYGLVEGGGQLDNEDDSDDDE</sequence>
<organism evidence="2 3">
    <name type="scientific">Paenibacillus crassostreae</name>
    <dbReference type="NCBI Taxonomy" id="1763538"/>
    <lineage>
        <taxon>Bacteria</taxon>
        <taxon>Bacillati</taxon>
        <taxon>Bacillota</taxon>
        <taxon>Bacilli</taxon>
        <taxon>Bacillales</taxon>
        <taxon>Paenibacillaceae</taxon>
        <taxon>Paenibacillus</taxon>
    </lineage>
</organism>
<dbReference type="OrthoDB" id="9770450at2"/>
<dbReference type="Proteomes" id="UP000077134">
    <property type="component" value="Unassembled WGS sequence"/>
</dbReference>
<evidence type="ECO:0000313" key="3">
    <source>
        <dbReference type="Proteomes" id="UP000077134"/>
    </source>
</evidence>
<feature type="region of interest" description="Disordered" evidence="1">
    <location>
        <begin position="308"/>
        <end position="327"/>
    </location>
</feature>
<gene>
    <name evidence="2" type="ORF">PNBC_15255</name>
</gene>
<dbReference type="EMBL" id="LSFN01000032">
    <property type="protein sequence ID" value="OAB72789.1"/>
    <property type="molecule type" value="Genomic_DNA"/>
</dbReference>
<accession>A0A167C516</accession>
<reference evidence="2 3" key="1">
    <citation type="submission" date="2016-02" db="EMBL/GenBank/DDBJ databases">
        <title>Paenibacillus sp. LPB0068, isolated from Crassostrea gigas.</title>
        <authorList>
            <person name="Shin S.-K."/>
            <person name="Yi H."/>
        </authorList>
    </citation>
    <scope>NUCLEOTIDE SEQUENCE [LARGE SCALE GENOMIC DNA]</scope>
    <source>
        <strain evidence="2 3">LPB0068</strain>
    </source>
</reference>
<dbReference type="AlphaFoldDB" id="A0A167C516"/>
<dbReference type="GO" id="GO:0019068">
    <property type="term" value="P:virion assembly"/>
    <property type="evidence" value="ECO:0007669"/>
    <property type="project" value="InterPro"/>
</dbReference>
<keyword evidence="3" id="KW-1185">Reference proteome</keyword>
<protein>
    <submittedName>
        <fullName evidence="2">Portal protein</fullName>
    </submittedName>
</protein>
<name>A0A167C516_9BACL</name>
<dbReference type="Pfam" id="PF05136">
    <property type="entry name" value="Phage_portal_2"/>
    <property type="match status" value="1"/>
</dbReference>
<evidence type="ECO:0000313" key="2">
    <source>
        <dbReference type="EMBL" id="OAB72789.1"/>
    </source>
</evidence>
<evidence type="ECO:0000256" key="1">
    <source>
        <dbReference type="SAM" id="MobiDB-lite"/>
    </source>
</evidence>
<proteinExistence type="predicted"/>
<dbReference type="STRING" id="1763538.LPB68_04995"/>
<dbReference type="KEGG" id="pcx:LPB68_04995"/>